<dbReference type="Pfam" id="PF12833">
    <property type="entry name" value="HTH_18"/>
    <property type="match status" value="1"/>
</dbReference>
<dbReference type="RefSeq" id="WP_256304727.1">
    <property type="nucleotide sequence ID" value="NZ_JANFYS010000037.1"/>
</dbReference>
<protein>
    <recommendedName>
        <fullName evidence="2">Stage 0 sporulation protein A homolog</fullName>
    </recommendedName>
</protein>
<comment type="subcellular location">
    <subcellularLocation>
        <location evidence="1">Cytoplasm</location>
    </subcellularLocation>
</comment>
<dbReference type="Proteomes" id="UP001204562">
    <property type="component" value="Unassembled WGS sequence"/>
</dbReference>
<comment type="caution">
    <text evidence="13">The sequence shown here is derived from an EMBL/GenBank/DDBJ whole genome shotgun (WGS) entry which is preliminary data.</text>
</comment>
<dbReference type="PROSITE" id="PS01124">
    <property type="entry name" value="HTH_ARAC_FAMILY_2"/>
    <property type="match status" value="1"/>
</dbReference>
<dbReference type="GO" id="GO:0043565">
    <property type="term" value="F:sequence-specific DNA binding"/>
    <property type="evidence" value="ECO:0007669"/>
    <property type="project" value="InterPro"/>
</dbReference>
<evidence type="ECO:0000256" key="2">
    <source>
        <dbReference type="ARBA" id="ARBA00018672"/>
    </source>
</evidence>
<keyword evidence="3" id="KW-0963">Cytoplasm</keyword>
<dbReference type="SMART" id="SM00448">
    <property type="entry name" value="REC"/>
    <property type="match status" value="1"/>
</dbReference>
<dbReference type="GO" id="GO:0005737">
    <property type="term" value="C:cytoplasm"/>
    <property type="evidence" value="ECO:0007669"/>
    <property type="project" value="UniProtKB-SubCell"/>
</dbReference>
<keyword evidence="8" id="KW-0804">Transcription</keyword>
<dbReference type="Gene3D" id="1.10.10.60">
    <property type="entry name" value="Homeodomain-like"/>
    <property type="match status" value="2"/>
</dbReference>
<dbReference type="InterPro" id="IPR018062">
    <property type="entry name" value="HTH_AraC-typ_CS"/>
</dbReference>
<evidence type="ECO:0000256" key="6">
    <source>
        <dbReference type="ARBA" id="ARBA00023015"/>
    </source>
</evidence>
<comment type="function">
    <text evidence="9">May play the central regulatory role in sporulation. It may be an element of the effector pathway responsible for the activation of sporulation genes in response to nutritional stress. Spo0A may act in concert with spo0H (a sigma factor) to control the expression of some genes that are critical to the sporulation process.</text>
</comment>
<evidence type="ECO:0000256" key="8">
    <source>
        <dbReference type="ARBA" id="ARBA00023163"/>
    </source>
</evidence>
<dbReference type="Gene3D" id="3.40.50.2300">
    <property type="match status" value="1"/>
</dbReference>
<dbReference type="AlphaFoldDB" id="A0AAW5JR27"/>
<keyword evidence="7" id="KW-0238">DNA-binding</keyword>
<evidence type="ECO:0000259" key="12">
    <source>
        <dbReference type="PROSITE" id="PS50110"/>
    </source>
</evidence>
<evidence type="ECO:0000313" key="14">
    <source>
        <dbReference type="Proteomes" id="UP001204562"/>
    </source>
</evidence>
<evidence type="ECO:0000256" key="3">
    <source>
        <dbReference type="ARBA" id="ARBA00022490"/>
    </source>
</evidence>
<dbReference type="PRINTS" id="PR00032">
    <property type="entry name" value="HTHARAC"/>
</dbReference>
<dbReference type="InterPro" id="IPR018060">
    <property type="entry name" value="HTH_AraC"/>
</dbReference>
<feature type="modified residue" description="4-aspartylphosphate" evidence="10">
    <location>
        <position position="55"/>
    </location>
</feature>
<dbReference type="Pfam" id="PF00072">
    <property type="entry name" value="Response_reg"/>
    <property type="match status" value="1"/>
</dbReference>
<dbReference type="GO" id="GO:0000160">
    <property type="term" value="P:phosphorelay signal transduction system"/>
    <property type="evidence" value="ECO:0007669"/>
    <property type="project" value="UniProtKB-KW"/>
</dbReference>
<evidence type="ECO:0000259" key="11">
    <source>
        <dbReference type="PROSITE" id="PS01124"/>
    </source>
</evidence>
<name>A0AAW5JR27_9FIRM</name>
<dbReference type="PANTHER" id="PTHR42713">
    <property type="entry name" value="HISTIDINE KINASE-RELATED"/>
    <property type="match status" value="1"/>
</dbReference>
<dbReference type="InterPro" id="IPR009057">
    <property type="entry name" value="Homeodomain-like_sf"/>
</dbReference>
<dbReference type="EMBL" id="JANFYS010000037">
    <property type="protein sequence ID" value="MCQ4771597.1"/>
    <property type="molecule type" value="Genomic_DNA"/>
</dbReference>
<sequence length="247" mass="27861">MLKVVVVEDEELVRKGIVLAVDWASVGCAVVGEAANGQEGLEVIARYRPDLIVTDIKMPRLDGLEMVRQLRAQGNRAYVILLTAYSDFSYAQAAVKLGAVDYLLKPFRDGELEAVVERIQRREREERHPAAPAGPEELRGKSKYVMETLNYISEHYNDPEIGVSSIAGHLGVSESHLSHVFKKETSYTLSGYLTSYRMHKAMELLKDCRSKVYEVAEQVGYRDITYFSSTFKKAVGFSPSEFQRRCQ</sequence>
<dbReference type="InterPro" id="IPR011006">
    <property type="entry name" value="CheY-like_superfamily"/>
</dbReference>
<evidence type="ECO:0000256" key="10">
    <source>
        <dbReference type="PROSITE-ProRule" id="PRU00169"/>
    </source>
</evidence>
<evidence type="ECO:0000256" key="9">
    <source>
        <dbReference type="ARBA" id="ARBA00024867"/>
    </source>
</evidence>
<dbReference type="GO" id="GO:0003700">
    <property type="term" value="F:DNA-binding transcription factor activity"/>
    <property type="evidence" value="ECO:0007669"/>
    <property type="project" value="InterPro"/>
</dbReference>
<keyword evidence="5" id="KW-0902">Two-component regulatory system</keyword>
<gene>
    <name evidence="13" type="ORF">NE579_14210</name>
</gene>
<dbReference type="CDD" id="cd17536">
    <property type="entry name" value="REC_YesN-like"/>
    <property type="match status" value="1"/>
</dbReference>
<dbReference type="SUPFAM" id="SSF46689">
    <property type="entry name" value="Homeodomain-like"/>
    <property type="match status" value="2"/>
</dbReference>
<proteinExistence type="predicted"/>
<feature type="domain" description="HTH araC/xylS-type" evidence="11">
    <location>
        <begin position="146"/>
        <end position="245"/>
    </location>
</feature>
<dbReference type="SUPFAM" id="SSF52172">
    <property type="entry name" value="CheY-like"/>
    <property type="match status" value="1"/>
</dbReference>
<evidence type="ECO:0000256" key="5">
    <source>
        <dbReference type="ARBA" id="ARBA00023012"/>
    </source>
</evidence>
<evidence type="ECO:0000256" key="1">
    <source>
        <dbReference type="ARBA" id="ARBA00004496"/>
    </source>
</evidence>
<dbReference type="SMART" id="SM00342">
    <property type="entry name" value="HTH_ARAC"/>
    <property type="match status" value="1"/>
</dbReference>
<accession>A0AAW5JR27</accession>
<dbReference type="PANTHER" id="PTHR42713:SF3">
    <property type="entry name" value="TRANSCRIPTIONAL REGULATORY PROTEIN HPTR"/>
    <property type="match status" value="1"/>
</dbReference>
<keyword evidence="4 10" id="KW-0597">Phosphoprotein</keyword>
<dbReference type="PROSITE" id="PS50110">
    <property type="entry name" value="RESPONSE_REGULATORY"/>
    <property type="match status" value="1"/>
</dbReference>
<evidence type="ECO:0000256" key="4">
    <source>
        <dbReference type="ARBA" id="ARBA00022553"/>
    </source>
</evidence>
<keyword evidence="6" id="KW-0805">Transcription regulation</keyword>
<organism evidence="13 14">
    <name type="scientific">Intestinimonas massiliensis</name>
    <name type="common">ex Afouda et al. 2020</name>
    <dbReference type="NCBI Taxonomy" id="1673721"/>
    <lineage>
        <taxon>Bacteria</taxon>
        <taxon>Bacillati</taxon>
        <taxon>Bacillota</taxon>
        <taxon>Clostridia</taxon>
        <taxon>Eubacteriales</taxon>
        <taxon>Intestinimonas</taxon>
    </lineage>
</organism>
<dbReference type="PROSITE" id="PS00041">
    <property type="entry name" value="HTH_ARAC_FAMILY_1"/>
    <property type="match status" value="1"/>
</dbReference>
<reference evidence="13" key="1">
    <citation type="submission" date="2022-06" db="EMBL/GenBank/DDBJ databases">
        <title>Isolation of gut microbiota from human fecal samples.</title>
        <authorList>
            <person name="Pamer E.G."/>
            <person name="Barat B."/>
            <person name="Waligurski E."/>
            <person name="Medina S."/>
            <person name="Paddock L."/>
            <person name="Mostad J."/>
        </authorList>
    </citation>
    <scope>NUCLEOTIDE SEQUENCE</scope>
    <source>
        <strain evidence="13">DFI.9.91</strain>
    </source>
</reference>
<dbReference type="InterPro" id="IPR001789">
    <property type="entry name" value="Sig_transdc_resp-reg_receiver"/>
</dbReference>
<dbReference type="InterPro" id="IPR051552">
    <property type="entry name" value="HptR"/>
</dbReference>
<evidence type="ECO:0000313" key="13">
    <source>
        <dbReference type="EMBL" id="MCQ4771597.1"/>
    </source>
</evidence>
<evidence type="ECO:0000256" key="7">
    <source>
        <dbReference type="ARBA" id="ARBA00023125"/>
    </source>
</evidence>
<feature type="domain" description="Response regulatory" evidence="12">
    <location>
        <begin position="3"/>
        <end position="120"/>
    </location>
</feature>
<dbReference type="InterPro" id="IPR020449">
    <property type="entry name" value="Tscrpt_reg_AraC-type_HTH"/>
</dbReference>